<dbReference type="NCBIfam" id="TIGR02122">
    <property type="entry name" value="TRAP_TAXI"/>
    <property type="match status" value="1"/>
</dbReference>
<dbReference type="PANTHER" id="PTHR42941:SF1">
    <property type="entry name" value="SLL1037 PROTEIN"/>
    <property type="match status" value="1"/>
</dbReference>
<keyword evidence="1" id="KW-0732">Signal</keyword>
<accession>A0ABZ1AUP9</accession>
<evidence type="ECO:0000313" key="2">
    <source>
        <dbReference type="EMBL" id="WRL48726.1"/>
    </source>
</evidence>
<dbReference type="EMBL" id="CP141259">
    <property type="protein sequence ID" value="WRL48726.1"/>
    <property type="molecule type" value="Genomic_DNA"/>
</dbReference>
<gene>
    <name evidence="2" type="ORF">U5817_11945</name>
</gene>
<dbReference type="InterPro" id="IPR011852">
    <property type="entry name" value="TRAP_TAXI"/>
</dbReference>
<dbReference type="PANTHER" id="PTHR42941">
    <property type="entry name" value="SLL1037 PROTEIN"/>
    <property type="match status" value="1"/>
</dbReference>
<dbReference type="RefSeq" id="WP_018991469.1">
    <property type="nucleotide sequence ID" value="NZ_CP141259.1"/>
</dbReference>
<evidence type="ECO:0000256" key="1">
    <source>
        <dbReference type="SAM" id="SignalP"/>
    </source>
</evidence>
<keyword evidence="3" id="KW-1185">Reference proteome</keyword>
<proteinExistence type="predicted"/>
<feature type="chain" id="PRO_5046920929" evidence="1">
    <location>
        <begin position="21"/>
        <end position="326"/>
    </location>
</feature>
<name>A0ABZ1AUP9_AROEV</name>
<dbReference type="Proteomes" id="UP001626593">
    <property type="component" value="Chromosome"/>
</dbReference>
<evidence type="ECO:0000313" key="3">
    <source>
        <dbReference type="Proteomes" id="UP001626593"/>
    </source>
</evidence>
<reference evidence="2 3" key="1">
    <citation type="submission" date="2023-12" db="EMBL/GenBank/DDBJ databases">
        <title>A. evansii MAY27, complete genome.</title>
        <authorList>
            <person name="Wang Y."/>
        </authorList>
    </citation>
    <scope>NUCLEOTIDE SEQUENCE [LARGE SCALE GENOMIC DNA]</scope>
    <source>
        <strain evidence="2 3">MAY27</strain>
    </source>
</reference>
<dbReference type="Pfam" id="PF16868">
    <property type="entry name" value="NMT1_3"/>
    <property type="match status" value="1"/>
</dbReference>
<sequence>MLRTIIFGVVFALSSLGANAEPYKMTLSGASPSGLWTMIGIGIDGAVKESFPGSSITYQTSGGGLANIALLDQGKVELGIAHDAELRIASSGAKPFSKPITSLRALALLYNWAPMQMVMSKAFAEKYQIHSFDDIAAKKPPLRLALNKRGNITEHVAVEMFKAIGVNLDDIKKWGGDVIYAASDEQGDLMKDKRIDMFANGVFVRTSFIVQAGDAVELVLLPVSDRAVEKVSQELSVAPFTVKAGSYAWQPTDVPTVALSAVLVVNSHMDDKVAHDLAGALHKHIDKLQGAHGSLKVITPEFLASQKIVPYHKGAEDYYREAGLLK</sequence>
<protein>
    <submittedName>
        <fullName evidence="2">TAXI family TRAP transporter solute-binding subunit</fullName>
    </submittedName>
</protein>
<dbReference type="Gene3D" id="3.40.190.10">
    <property type="entry name" value="Periplasmic binding protein-like II"/>
    <property type="match status" value="2"/>
</dbReference>
<feature type="signal peptide" evidence="1">
    <location>
        <begin position="1"/>
        <end position="20"/>
    </location>
</feature>
<organism evidence="2 3">
    <name type="scientific">Aromatoleum evansii</name>
    <name type="common">Azoarcus evansii</name>
    <dbReference type="NCBI Taxonomy" id="59406"/>
    <lineage>
        <taxon>Bacteria</taxon>
        <taxon>Pseudomonadati</taxon>
        <taxon>Pseudomonadota</taxon>
        <taxon>Betaproteobacteria</taxon>
        <taxon>Rhodocyclales</taxon>
        <taxon>Rhodocyclaceae</taxon>
        <taxon>Aromatoleum</taxon>
    </lineage>
</organism>
<dbReference type="SUPFAM" id="SSF53850">
    <property type="entry name" value="Periplasmic binding protein-like II"/>
    <property type="match status" value="1"/>
</dbReference>